<organism evidence="2 3">
    <name type="scientific">Sporichthya brevicatena</name>
    <dbReference type="NCBI Taxonomy" id="171442"/>
    <lineage>
        <taxon>Bacteria</taxon>
        <taxon>Bacillati</taxon>
        <taxon>Actinomycetota</taxon>
        <taxon>Actinomycetes</taxon>
        <taxon>Sporichthyales</taxon>
        <taxon>Sporichthyaceae</taxon>
        <taxon>Sporichthya</taxon>
    </lineage>
</organism>
<keyword evidence="1" id="KW-1133">Transmembrane helix</keyword>
<dbReference type="Proteomes" id="UP001500957">
    <property type="component" value="Unassembled WGS sequence"/>
</dbReference>
<proteinExistence type="predicted"/>
<keyword evidence="3" id="KW-1185">Reference proteome</keyword>
<dbReference type="RefSeq" id="WP_344600468.1">
    <property type="nucleotide sequence ID" value="NZ_BAAAHE010000001.1"/>
</dbReference>
<protein>
    <submittedName>
        <fullName evidence="2">Uncharacterized protein</fullName>
    </submittedName>
</protein>
<sequence length="108" mass="10817">MLAWVAITVGAILALLGLIGALAGVPTPGVGARVEPRLDGLGHLLLAGCLLVNGGRDAADSESVAIGLVGSALGVAGIVVLILTRRRAPAAIARSSRTLYGRRDDTTP</sequence>
<dbReference type="EMBL" id="BAAAHE010000001">
    <property type="protein sequence ID" value="GAA0603312.1"/>
    <property type="molecule type" value="Genomic_DNA"/>
</dbReference>
<evidence type="ECO:0000313" key="2">
    <source>
        <dbReference type="EMBL" id="GAA0603312.1"/>
    </source>
</evidence>
<reference evidence="3" key="1">
    <citation type="journal article" date="2019" name="Int. J. Syst. Evol. Microbiol.">
        <title>The Global Catalogue of Microorganisms (GCM) 10K type strain sequencing project: providing services to taxonomists for standard genome sequencing and annotation.</title>
        <authorList>
            <consortium name="The Broad Institute Genomics Platform"/>
            <consortium name="The Broad Institute Genome Sequencing Center for Infectious Disease"/>
            <person name="Wu L."/>
            <person name="Ma J."/>
        </authorList>
    </citation>
    <scope>NUCLEOTIDE SEQUENCE [LARGE SCALE GENOMIC DNA]</scope>
    <source>
        <strain evidence="3">JCM 10671</strain>
    </source>
</reference>
<name>A0ABP3R9V8_9ACTN</name>
<evidence type="ECO:0000256" key="1">
    <source>
        <dbReference type="SAM" id="Phobius"/>
    </source>
</evidence>
<keyword evidence="1" id="KW-0472">Membrane</keyword>
<accession>A0ABP3R9V8</accession>
<gene>
    <name evidence="2" type="ORF">GCM10009547_01110</name>
</gene>
<feature type="transmembrane region" description="Helical" evidence="1">
    <location>
        <begin position="64"/>
        <end position="84"/>
    </location>
</feature>
<keyword evidence="1" id="KW-0812">Transmembrane</keyword>
<evidence type="ECO:0000313" key="3">
    <source>
        <dbReference type="Proteomes" id="UP001500957"/>
    </source>
</evidence>
<comment type="caution">
    <text evidence="2">The sequence shown here is derived from an EMBL/GenBank/DDBJ whole genome shotgun (WGS) entry which is preliminary data.</text>
</comment>